<dbReference type="GeneID" id="9685099"/>
<dbReference type="Gene3D" id="1.10.720.30">
    <property type="entry name" value="SAP domain"/>
    <property type="match status" value="1"/>
</dbReference>
<dbReference type="SUPFAM" id="SSF48371">
    <property type="entry name" value="ARM repeat"/>
    <property type="match status" value="1"/>
</dbReference>
<dbReference type="KEGG" id="mpp:MICPUCDRAFT_59310"/>
<gene>
    <name evidence="4" type="ORF">MICPUCDRAFT_59310</name>
</gene>
<dbReference type="SMART" id="SM00185">
    <property type="entry name" value="ARM"/>
    <property type="match status" value="3"/>
</dbReference>
<feature type="region of interest" description="Disordered" evidence="2">
    <location>
        <begin position="214"/>
        <end position="244"/>
    </location>
</feature>
<dbReference type="InterPro" id="IPR016024">
    <property type="entry name" value="ARM-type_fold"/>
</dbReference>
<dbReference type="InterPro" id="IPR003034">
    <property type="entry name" value="SAP_dom"/>
</dbReference>
<evidence type="ECO:0000313" key="5">
    <source>
        <dbReference type="Proteomes" id="UP000001876"/>
    </source>
</evidence>
<dbReference type="InterPro" id="IPR000225">
    <property type="entry name" value="Armadillo"/>
</dbReference>
<sequence length="1272" mass="141541">MGVDGVDTVAVEAARAIAAMCSCEFDSVDGHHVSQRDLMKMRLRCMKMRLRCIDAGVVPPLVALLRCGPWSRHAEGAAEALSWISEEQHDLRAERETPGCKAMFRAGAVPLLIELIRKGDPRSSECVTNAAQTLCNLVSCHKGAAHQCVAFNALPVLVSVLNYKPPKLPPIAPLDDEDAFLSRITAWTPDRDEESSPVSGRVVRAVLSARTCKKNTKRIVPNRKSSSNQKPPRDAKYQWTTPPHKPPHEAKYDYWVIAASHCLDAIRSIVHCGFGWAACIEAGALPALMQFLSNKDAQNAELATEILEEIAETAQSAVATSLWLDPHAFIGMLAHFDIMKNPLIEENEAPFIRRTIEAIFTAKPEFARSEQEVGVYEIALIQSRPETLARLLPFLLGGYDNGGIEEGKFKKQAARRIRHLTIRFEFLTLVRDRVMEVMRVMGGSTGHEYAKYCDAIDEIETTLERISYEAMRLAEHVGLTEKNKPFELSTMINFFGEEKKKYHPRRDRVHHPGLLVKLEHELGFCISQQIKVGDLRSKVVRTFEESFSLVSSLRNPTRSIRSADDRIWSGIALARLASEDGVSEVARYAPCVRMHPIGRRWGEGMEKTHLNVRWPTAAAALGLDDEDWEHQETVLENAARTIGGGDLVEGPGWVHGDTTTMPVCGVLNASSSVHVMVRRAWDHAAALAAAPFDRRNFTPDFDEVDACERDAAATDPTYSLHGEYGRTFVHDVAMPPSIGREAARATCALFHRLWNDSSVERRVTLEGRMREAWLDATTMPPQCTPENGMATVDTNVTTVTNAELRWTKLSGRKRKRGDTDQSSSREREERNKTRPRRRFKVKCWMAAKQQTVAEIKKDLKKYGKSTTGNKETLLARLHDAMKEDSEFRTTLMEDNADILLSKELDGEYIEEFLDVQIRRAMADEKKTDMLSPRPMFTRKDVNVNTNDGRTVSILVGGRPFYVHRSIIEKHSPFLTDVLRDMDAAAEASTFSSAARAKQLEPIPLPHAAGLPEDAKTLREIFGIAMIWLYTERRPNELVTVEDGLRHDGLELKYLPHLIALSHVLEAASLQSWCSARLAVYVAASCKGSLHNPRGRDLSDHSDESYDPVVYFPKHDASPKEPILPTPILPAPGRRCAAMFFAEHHDGGKLLNCVRDPEEDKIEDSSFEINKSLMFDYNVNGHVTGDKAYKMTYTALDIALEDACGVPSRALLAESPHLRAAVAFWAATRLGGAAATPAAVAPYRALLEGPMTTLLCGLDVGGPAGMGVHERVT</sequence>
<protein>
    <submittedName>
        <fullName evidence="4">Predicted protein</fullName>
    </submittedName>
</protein>
<evidence type="ECO:0000256" key="1">
    <source>
        <dbReference type="ARBA" id="ARBA00022786"/>
    </source>
</evidence>
<dbReference type="Gene3D" id="1.25.10.10">
    <property type="entry name" value="Leucine-rich Repeat Variant"/>
    <property type="match status" value="1"/>
</dbReference>
<dbReference type="RefSeq" id="XP_003060007.1">
    <property type="nucleotide sequence ID" value="XM_003059961.1"/>
</dbReference>
<feature type="region of interest" description="Disordered" evidence="2">
    <location>
        <begin position="803"/>
        <end position="836"/>
    </location>
</feature>
<dbReference type="AlphaFoldDB" id="C1MWZ8"/>
<dbReference type="PANTHER" id="PTHR23315">
    <property type="entry name" value="U BOX DOMAIN-CONTAINING"/>
    <property type="match status" value="1"/>
</dbReference>
<evidence type="ECO:0000313" key="4">
    <source>
        <dbReference type="EMBL" id="EEH55959.1"/>
    </source>
</evidence>
<proteinExistence type="predicted"/>
<dbReference type="CDD" id="cd18186">
    <property type="entry name" value="BTB_POZ_ZBTB_KLHL-like"/>
    <property type="match status" value="1"/>
</dbReference>
<accession>C1MWZ8</accession>
<dbReference type="InterPro" id="IPR036361">
    <property type="entry name" value="SAP_dom_sf"/>
</dbReference>
<keyword evidence="5" id="KW-1185">Reference proteome</keyword>
<evidence type="ECO:0000259" key="3">
    <source>
        <dbReference type="PROSITE" id="PS50800"/>
    </source>
</evidence>
<dbReference type="InterPro" id="IPR011333">
    <property type="entry name" value="SKP1/BTB/POZ_sf"/>
</dbReference>
<keyword evidence="1" id="KW-0833">Ubl conjugation pathway</keyword>
<dbReference type="InterPro" id="IPR011989">
    <property type="entry name" value="ARM-like"/>
</dbReference>
<evidence type="ECO:0000256" key="2">
    <source>
        <dbReference type="SAM" id="MobiDB-lite"/>
    </source>
</evidence>
<dbReference type="PROSITE" id="PS50800">
    <property type="entry name" value="SAP"/>
    <property type="match status" value="1"/>
</dbReference>
<dbReference type="OrthoDB" id="101901at2759"/>
<dbReference type="Gene3D" id="3.30.710.10">
    <property type="entry name" value="Potassium Channel Kv1.1, Chain A"/>
    <property type="match status" value="1"/>
</dbReference>
<reference evidence="4 5" key="1">
    <citation type="journal article" date="2009" name="Science">
        <title>Green evolution and dynamic adaptations revealed by genomes of the marine picoeukaryotes Micromonas.</title>
        <authorList>
            <person name="Worden A.Z."/>
            <person name="Lee J.H."/>
            <person name="Mock T."/>
            <person name="Rouze P."/>
            <person name="Simmons M.P."/>
            <person name="Aerts A.L."/>
            <person name="Allen A.E."/>
            <person name="Cuvelier M.L."/>
            <person name="Derelle E."/>
            <person name="Everett M.V."/>
            <person name="Foulon E."/>
            <person name="Grimwood J."/>
            <person name="Gundlach H."/>
            <person name="Henrissat B."/>
            <person name="Napoli C."/>
            <person name="McDonald S.M."/>
            <person name="Parker M.S."/>
            <person name="Rombauts S."/>
            <person name="Salamov A."/>
            <person name="Von Dassow P."/>
            <person name="Badger J.H."/>
            <person name="Coutinho P.M."/>
            <person name="Demir E."/>
            <person name="Dubchak I."/>
            <person name="Gentemann C."/>
            <person name="Eikrem W."/>
            <person name="Gready J.E."/>
            <person name="John U."/>
            <person name="Lanier W."/>
            <person name="Lindquist E.A."/>
            <person name="Lucas S."/>
            <person name="Mayer K.F."/>
            <person name="Moreau H."/>
            <person name="Not F."/>
            <person name="Otillar R."/>
            <person name="Panaud O."/>
            <person name="Pangilinan J."/>
            <person name="Paulsen I."/>
            <person name="Piegu B."/>
            <person name="Poliakov A."/>
            <person name="Robbens S."/>
            <person name="Schmutz J."/>
            <person name="Toulza E."/>
            <person name="Wyss T."/>
            <person name="Zelensky A."/>
            <person name="Zhou K."/>
            <person name="Armbrust E.V."/>
            <person name="Bhattacharya D."/>
            <person name="Goodenough U.W."/>
            <person name="Van de Peer Y."/>
            <person name="Grigoriev I.V."/>
        </authorList>
    </citation>
    <scope>NUCLEOTIDE SEQUENCE [LARGE SCALE GENOMIC DNA]</scope>
    <source>
        <strain evidence="4 5">CCMP1545</strain>
    </source>
</reference>
<dbReference type="EMBL" id="GG663741">
    <property type="protein sequence ID" value="EEH55959.1"/>
    <property type="molecule type" value="Genomic_DNA"/>
</dbReference>
<feature type="compositionally biased region" description="Basic and acidic residues" evidence="2">
    <location>
        <begin position="817"/>
        <end position="832"/>
    </location>
</feature>
<dbReference type="Proteomes" id="UP000001876">
    <property type="component" value="Unassembled WGS sequence"/>
</dbReference>
<dbReference type="PANTHER" id="PTHR23315:SF7">
    <property type="entry name" value="U-BOX DOMAIN-CONTAINING PROTEIN 4"/>
    <property type="match status" value="1"/>
</dbReference>
<name>C1MWZ8_MICPC</name>
<feature type="domain" description="SAP" evidence="3">
    <location>
        <begin position="847"/>
        <end position="881"/>
    </location>
</feature>
<organism evidence="5">
    <name type="scientific">Micromonas pusilla (strain CCMP1545)</name>
    <name type="common">Picoplanktonic green alga</name>
    <dbReference type="NCBI Taxonomy" id="564608"/>
    <lineage>
        <taxon>Eukaryota</taxon>
        <taxon>Viridiplantae</taxon>
        <taxon>Chlorophyta</taxon>
        <taxon>Mamiellophyceae</taxon>
        <taxon>Mamiellales</taxon>
        <taxon>Mamiellaceae</taxon>
        <taxon>Micromonas</taxon>
    </lineage>
</organism>
<dbReference type="SUPFAM" id="SSF68906">
    <property type="entry name" value="SAP domain"/>
    <property type="match status" value="1"/>
</dbReference>